<dbReference type="RefSeq" id="WP_085912738.1">
    <property type="nucleotide sequence ID" value="NZ_AP018920.1"/>
</dbReference>
<dbReference type="EMBL" id="MIGB01000011">
    <property type="protein sequence ID" value="OSY40716.1"/>
    <property type="molecule type" value="Genomic_DNA"/>
</dbReference>
<feature type="compositionally biased region" description="Low complexity" evidence="1">
    <location>
        <begin position="28"/>
        <end position="52"/>
    </location>
</feature>
<name>A0A1Y2MZT7_PSEAH</name>
<dbReference type="Gene3D" id="3.10.450.40">
    <property type="match status" value="1"/>
</dbReference>
<gene>
    <name evidence="3" type="ORF">BG845_02474</name>
</gene>
<dbReference type="Pfam" id="PF03413">
    <property type="entry name" value="PepSY"/>
    <property type="match status" value="1"/>
</dbReference>
<sequence length="136" mass="14077">MLTRTTIAAIAATGLLLIGGGTALALGSGSGAAQVPVAPAAASAPELPGAGPDPAAQGTPQPVVDRATAERIALDRAGAGRVTEVEFDRADLDDDDDRYDRDHWEIEIRDGAVEHEIDVDAVTGEILDHDIDRDDD</sequence>
<keyword evidence="4" id="KW-1185">Reference proteome</keyword>
<proteinExistence type="predicted"/>
<evidence type="ECO:0000256" key="1">
    <source>
        <dbReference type="SAM" id="MobiDB-lite"/>
    </source>
</evidence>
<accession>A0A1Y2MZT7</accession>
<evidence type="ECO:0000313" key="3">
    <source>
        <dbReference type="EMBL" id="OSY40716.1"/>
    </source>
</evidence>
<reference evidence="3 4" key="1">
    <citation type="submission" date="2016-09" db="EMBL/GenBank/DDBJ databases">
        <title>Pseudonocardia autotrophica DSM535, a candidate organism with high potential of specific P450 cytochromes.</title>
        <authorList>
            <person name="Grumaz C."/>
            <person name="Vainshtein Y."/>
            <person name="Kirstahler P."/>
            <person name="Sohn K."/>
        </authorList>
    </citation>
    <scope>NUCLEOTIDE SEQUENCE [LARGE SCALE GENOMIC DNA]</scope>
    <source>
        <strain evidence="3 4">DSM 535</strain>
    </source>
</reference>
<organism evidence="3 4">
    <name type="scientific">Pseudonocardia autotrophica</name>
    <name type="common">Amycolata autotrophica</name>
    <name type="synonym">Nocardia autotrophica</name>
    <dbReference type="NCBI Taxonomy" id="2074"/>
    <lineage>
        <taxon>Bacteria</taxon>
        <taxon>Bacillati</taxon>
        <taxon>Actinomycetota</taxon>
        <taxon>Actinomycetes</taxon>
        <taxon>Pseudonocardiales</taxon>
        <taxon>Pseudonocardiaceae</taxon>
        <taxon>Pseudonocardia</taxon>
    </lineage>
</organism>
<evidence type="ECO:0000313" key="4">
    <source>
        <dbReference type="Proteomes" id="UP000194360"/>
    </source>
</evidence>
<dbReference type="OrthoDB" id="3637997at2"/>
<dbReference type="InterPro" id="IPR025711">
    <property type="entry name" value="PepSY"/>
</dbReference>
<dbReference type="STRING" id="2074.BG845_02474"/>
<feature type="region of interest" description="Disordered" evidence="1">
    <location>
        <begin position="28"/>
        <end position="63"/>
    </location>
</feature>
<comment type="caution">
    <text evidence="3">The sequence shown here is derived from an EMBL/GenBank/DDBJ whole genome shotgun (WGS) entry which is preliminary data.</text>
</comment>
<dbReference type="Proteomes" id="UP000194360">
    <property type="component" value="Unassembled WGS sequence"/>
</dbReference>
<evidence type="ECO:0000259" key="2">
    <source>
        <dbReference type="Pfam" id="PF03413"/>
    </source>
</evidence>
<dbReference type="AlphaFoldDB" id="A0A1Y2MZT7"/>
<protein>
    <submittedName>
        <fullName evidence="3">Peptidase propeptide and YPEB domain protein</fullName>
    </submittedName>
</protein>
<feature type="domain" description="PepSY" evidence="2">
    <location>
        <begin position="66"/>
        <end position="129"/>
    </location>
</feature>